<organism evidence="2 3">
    <name type="scientific">Alicyclobacillus cellulosilyticus</name>
    <dbReference type="NCBI Taxonomy" id="1003997"/>
    <lineage>
        <taxon>Bacteria</taxon>
        <taxon>Bacillati</taxon>
        <taxon>Bacillota</taxon>
        <taxon>Bacilli</taxon>
        <taxon>Bacillales</taxon>
        <taxon>Alicyclobacillaceae</taxon>
        <taxon>Alicyclobacillus</taxon>
    </lineage>
</organism>
<sequence>MDAVRLIVGKAGHWTVRVESDRVLYLHSQYDPYAEARRIVASWGEPKGEGVVIFGLGLGYHVLEYLQQYPSCTRIDVLEPRAQLIEWARQVTPEIFTDPRVVVHCVGGDATVKRLTEVTAEQILLHPPTVESLPPMPLKALLQEIHVIRGSEQRYREQLQINLKQNASRIHTGNVLRGQWGKFAGRPGVLVAAGPSLSLATNILRTLVDRKAIVLCVNRVLAYLLSQGIRPTGCVITESSDRAKEYWESLRPGVACPPLYALPTVSPAALANYSSDIVFVLQKGLAGTEQLARTLGADLLETGGSVSTLALSLLHYFGCDPILFVGLDLAYVDGRTHVGLGAARTTEASYTLHVPAVDGGTVRSTISWQSFRRWIEGFIASHPDRTYINASRGAHIEGTRALSHLQFEKQLEDWLNTRCGGEAAAGIPT</sequence>
<reference evidence="2" key="1">
    <citation type="journal article" date="2014" name="Int. J. Syst. Evol. Microbiol.">
        <title>Complete genome sequence of Corynebacterium casei LMG S-19264T (=DSM 44701T), isolated from a smear-ripened cheese.</title>
        <authorList>
            <consortium name="US DOE Joint Genome Institute (JGI-PGF)"/>
            <person name="Walter F."/>
            <person name="Albersmeier A."/>
            <person name="Kalinowski J."/>
            <person name="Ruckert C."/>
        </authorList>
    </citation>
    <scope>NUCLEOTIDE SEQUENCE</scope>
    <source>
        <strain evidence="2">JCM 18487</strain>
    </source>
</reference>
<protein>
    <recommendedName>
        <fullName evidence="1">6-hydroxymethylpterin diphosphokinase MptE-like domain-containing protein</fullName>
    </recommendedName>
</protein>
<gene>
    <name evidence="2" type="ORF">GCM10010885_20790</name>
</gene>
<dbReference type="InterPro" id="IPR002826">
    <property type="entry name" value="MptE-like"/>
</dbReference>
<name>A0A917KGZ7_9BACL</name>
<comment type="caution">
    <text evidence="2">The sequence shown here is derived from an EMBL/GenBank/DDBJ whole genome shotgun (WGS) entry which is preliminary data.</text>
</comment>
<dbReference type="SUPFAM" id="SSF53335">
    <property type="entry name" value="S-adenosyl-L-methionine-dependent methyltransferases"/>
    <property type="match status" value="1"/>
</dbReference>
<evidence type="ECO:0000313" key="2">
    <source>
        <dbReference type="EMBL" id="GGJ11343.1"/>
    </source>
</evidence>
<evidence type="ECO:0000259" key="1">
    <source>
        <dbReference type="Pfam" id="PF01973"/>
    </source>
</evidence>
<evidence type="ECO:0000313" key="3">
    <source>
        <dbReference type="Proteomes" id="UP000637695"/>
    </source>
</evidence>
<accession>A0A917KGZ7</accession>
<dbReference type="PANTHER" id="PTHR41786:SF1">
    <property type="entry name" value="6-HYDROXYMETHYLPTERIN DIPHOSPHOKINASE MPTE-LIKE DOMAIN-CONTAINING PROTEIN"/>
    <property type="match status" value="1"/>
</dbReference>
<dbReference type="EMBL" id="BMOY01000037">
    <property type="protein sequence ID" value="GGJ11343.1"/>
    <property type="molecule type" value="Genomic_DNA"/>
</dbReference>
<proteinExistence type="predicted"/>
<dbReference type="Gene3D" id="3.40.50.150">
    <property type="entry name" value="Vaccinia Virus protein VP39"/>
    <property type="match status" value="1"/>
</dbReference>
<dbReference type="InterPro" id="IPR029063">
    <property type="entry name" value="SAM-dependent_MTases_sf"/>
</dbReference>
<keyword evidence="3" id="KW-1185">Reference proteome</keyword>
<dbReference type="AlphaFoldDB" id="A0A917KGZ7"/>
<reference evidence="2" key="2">
    <citation type="submission" date="2020-09" db="EMBL/GenBank/DDBJ databases">
        <authorList>
            <person name="Sun Q."/>
            <person name="Ohkuma M."/>
        </authorList>
    </citation>
    <scope>NUCLEOTIDE SEQUENCE</scope>
    <source>
        <strain evidence="2">JCM 18487</strain>
    </source>
</reference>
<dbReference type="Pfam" id="PF01973">
    <property type="entry name" value="MptE-like"/>
    <property type="match status" value="1"/>
</dbReference>
<dbReference type="Proteomes" id="UP000637695">
    <property type="component" value="Unassembled WGS sequence"/>
</dbReference>
<feature type="domain" description="6-hydroxymethylpterin diphosphokinase MptE-like" evidence="1">
    <location>
        <begin position="161"/>
        <end position="333"/>
    </location>
</feature>
<dbReference type="PANTHER" id="PTHR41786">
    <property type="entry name" value="MOTILITY ACCESSORY FACTOR MAF"/>
    <property type="match status" value="1"/>
</dbReference>